<keyword evidence="2" id="KW-1185">Reference proteome</keyword>
<name>A0ACC2NIK8_9HYME</name>
<protein>
    <submittedName>
        <fullName evidence="1">Uncharacterized protein</fullName>
    </submittedName>
</protein>
<evidence type="ECO:0000313" key="2">
    <source>
        <dbReference type="Proteomes" id="UP001239111"/>
    </source>
</evidence>
<dbReference type="EMBL" id="CM056743">
    <property type="protein sequence ID" value="KAJ8671018.1"/>
    <property type="molecule type" value="Genomic_DNA"/>
</dbReference>
<gene>
    <name evidence="1" type="ORF">QAD02_002277</name>
</gene>
<comment type="caution">
    <text evidence="1">The sequence shown here is derived from an EMBL/GenBank/DDBJ whole genome shotgun (WGS) entry which is preliminary data.</text>
</comment>
<accession>A0ACC2NIK8</accession>
<reference evidence="1" key="1">
    <citation type="submission" date="2023-04" db="EMBL/GenBank/DDBJ databases">
        <title>A chromosome-level genome assembly of the parasitoid wasp Eretmocerus hayati.</title>
        <authorList>
            <person name="Zhong Y."/>
            <person name="Liu S."/>
            <person name="Liu Y."/>
        </authorList>
    </citation>
    <scope>NUCLEOTIDE SEQUENCE</scope>
    <source>
        <strain evidence="1">ZJU_SS_LIU_2023</strain>
    </source>
</reference>
<proteinExistence type="predicted"/>
<evidence type="ECO:0000313" key="1">
    <source>
        <dbReference type="EMBL" id="KAJ8671018.1"/>
    </source>
</evidence>
<dbReference type="Proteomes" id="UP001239111">
    <property type="component" value="Chromosome 3"/>
</dbReference>
<sequence>MDSDNNPSRSRTPPPDQLHADQPRIDNDPSNVPGQAPTEPAGPVHASANADATRPRYDPSVHRIALVRFYGHTSATSATTTVDVSLIHKFDWSRPLGDYLVPRQDTKGLITYEPAQVLKLAATRGELEYEKNAPINPDKRIVFSKKRYTNLFDHLLARDGPIGGEDNEQSLTSSNSEDEEKENKKKSRSKKVQKANKRNAKKIQKKKVPQPKQIEQEDLEILEFQAREMPGLNFNIEDEGELQDLKIRLVRTESERAGLEAKLAQVIREKRI</sequence>
<organism evidence="1 2">
    <name type="scientific">Eretmocerus hayati</name>
    <dbReference type="NCBI Taxonomy" id="131215"/>
    <lineage>
        <taxon>Eukaryota</taxon>
        <taxon>Metazoa</taxon>
        <taxon>Ecdysozoa</taxon>
        <taxon>Arthropoda</taxon>
        <taxon>Hexapoda</taxon>
        <taxon>Insecta</taxon>
        <taxon>Pterygota</taxon>
        <taxon>Neoptera</taxon>
        <taxon>Endopterygota</taxon>
        <taxon>Hymenoptera</taxon>
        <taxon>Apocrita</taxon>
        <taxon>Proctotrupomorpha</taxon>
        <taxon>Chalcidoidea</taxon>
        <taxon>Aphelinidae</taxon>
        <taxon>Aphelininae</taxon>
        <taxon>Eretmocerus</taxon>
    </lineage>
</organism>